<dbReference type="InterPro" id="IPR019775">
    <property type="entry name" value="WD40_repeat_CS"/>
</dbReference>
<comment type="caution">
    <text evidence="3">The sequence shown here is derived from an EMBL/GenBank/DDBJ whole genome shotgun (WGS) entry which is preliminary data.</text>
</comment>
<dbReference type="InterPro" id="IPR015943">
    <property type="entry name" value="WD40/YVTN_repeat-like_dom_sf"/>
</dbReference>
<dbReference type="GO" id="GO:0005840">
    <property type="term" value="C:ribosome"/>
    <property type="evidence" value="ECO:0007669"/>
    <property type="project" value="UniProtKB-KW"/>
</dbReference>
<dbReference type="Proteomes" id="UP001430356">
    <property type="component" value="Unassembled WGS sequence"/>
</dbReference>
<sequence>MQTTLLDFMEASRRAAAPLPIANASGPAEGTSKRRRDAEYTESYPVRSRASKALAAQLRHLGPRLCARFLPHRSHRQHLRQWSAFAAGAASSIANVAPSLHAARRGPDGEPLVSAVDTFRNCVVGTAWDPSDEFLLSTRRSGFQLFSASGWLSATGPPSDSANPLLELKSATVQQRLRCENRMSFGLALAQFLGSTLNVLSAYSGASHLDVFDLEDLDEESGEPVRSYNLRALGFSDASERVCSAPSASGATTLTDSVAIVALSNGCTALIDTRTAKPTLCTESPPPPAIWSASGVGARRVAHGMGLTSVAVVDRSDGLQVLSGTKNGTVALWDLRNPSEPVASKCVGGAVEALHTTVSSASSRCGVPAVWLNTDAGEIVCLSIGASSFGELARMCTADTRRSQLSANIPSPKLAVMPLFDRLAYPHVSSNRILIFDIDIDSGMQSLRDGAIDSHMLRDGSVRPKITHPAVFGDFTDAGALLGAHDNNSELSMRFSGSATPMVAPPLVSSRLFSENAFQICSISACNKHAALCVGGDDADLHLLFDSVP</sequence>
<keyword evidence="1" id="KW-0689">Ribosomal protein</keyword>
<dbReference type="InterPro" id="IPR036322">
    <property type="entry name" value="WD40_repeat_dom_sf"/>
</dbReference>
<protein>
    <submittedName>
        <fullName evidence="3">Uncharacterized protein</fullName>
    </submittedName>
</protein>
<dbReference type="Gene3D" id="2.130.10.10">
    <property type="entry name" value="YVTN repeat-like/Quinoprotein amine dehydrogenase"/>
    <property type="match status" value="1"/>
</dbReference>
<evidence type="ECO:0000313" key="4">
    <source>
        <dbReference type="Proteomes" id="UP001430356"/>
    </source>
</evidence>
<name>A0AAW0EMB1_9TRYP</name>
<gene>
    <name evidence="3" type="ORF">NESM_000315400</name>
</gene>
<evidence type="ECO:0000313" key="3">
    <source>
        <dbReference type="EMBL" id="KAK7194030.1"/>
    </source>
</evidence>
<organism evidence="3 4">
    <name type="scientific">Novymonas esmeraldas</name>
    <dbReference type="NCBI Taxonomy" id="1808958"/>
    <lineage>
        <taxon>Eukaryota</taxon>
        <taxon>Discoba</taxon>
        <taxon>Euglenozoa</taxon>
        <taxon>Kinetoplastea</taxon>
        <taxon>Metakinetoplastina</taxon>
        <taxon>Trypanosomatida</taxon>
        <taxon>Trypanosomatidae</taxon>
        <taxon>Novymonas</taxon>
    </lineage>
</organism>
<accession>A0AAW0EMB1</accession>
<dbReference type="SUPFAM" id="SSF50978">
    <property type="entry name" value="WD40 repeat-like"/>
    <property type="match status" value="1"/>
</dbReference>
<evidence type="ECO:0000256" key="1">
    <source>
        <dbReference type="ARBA" id="ARBA00022980"/>
    </source>
</evidence>
<evidence type="ECO:0000256" key="2">
    <source>
        <dbReference type="SAM" id="MobiDB-lite"/>
    </source>
</evidence>
<reference evidence="3 4" key="1">
    <citation type="journal article" date="2021" name="MBio">
        <title>A New Model Trypanosomatid, Novymonas esmeraldas: Genomic Perception of Its 'Candidatus Pandoraea novymonadis' Endosymbiont.</title>
        <authorList>
            <person name="Zakharova A."/>
            <person name="Saura A."/>
            <person name="Butenko A."/>
            <person name="Podesvova L."/>
            <person name="Warmusova S."/>
            <person name="Kostygov A.Y."/>
            <person name="Nenarokova A."/>
            <person name="Lukes J."/>
            <person name="Opperdoes F.R."/>
            <person name="Yurchenko V."/>
        </authorList>
    </citation>
    <scope>NUCLEOTIDE SEQUENCE [LARGE SCALE GENOMIC DNA]</scope>
    <source>
        <strain evidence="3 4">E262AT.01</strain>
    </source>
</reference>
<keyword evidence="1" id="KW-0687">Ribonucleoprotein</keyword>
<dbReference type="AlphaFoldDB" id="A0AAW0EMB1"/>
<feature type="region of interest" description="Disordered" evidence="2">
    <location>
        <begin position="19"/>
        <end position="42"/>
    </location>
</feature>
<dbReference type="EMBL" id="JAECZO010000030">
    <property type="protein sequence ID" value="KAK7194030.1"/>
    <property type="molecule type" value="Genomic_DNA"/>
</dbReference>
<proteinExistence type="predicted"/>
<keyword evidence="4" id="KW-1185">Reference proteome</keyword>
<dbReference type="PROSITE" id="PS00678">
    <property type="entry name" value="WD_REPEATS_1"/>
    <property type="match status" value="1"/>
</dbReference>